<organism evidence="1 4">
    <name type="scientific">Burkholderia contaminans</name>
    <dbReference type="NCBI Taxonomy" id="488447"/>
    <lineage>
        <taxon>Bacteria</taxon>
        <taxon>Pseudomonadati</taxon>
        <taxon>Pseudomonadota</taxon>
        <taxon>Betaproteobacteria</taxon>
        <taxon>Burkholderiales</taxon>
        <taxon>Burkholderiaceae</taxon>
        <taxon>Burkholderia</taxon>
        <taxon>Burkholderia cepacia complex</taxon>
    </lineage>
</organism>
<dbReference type="GeneID" id="93195650"/>
<reference evidence="2 5" key="2">
    <citation type="submission" date="2021-03" db="EMBL/GenBank/DDBJ databases">
        <title>Clinical course, treatment and visual outcome of an outbreak of Burkholderia contaminans endophthalmitis following cataract surgery.</title>
        <authorList>
            <person name="Lind C."/>
            <person name="Olsen K."/>
            <person name="Angelsen N.K."/>
            <person name="Krefting E.A."/>
            <person name="Fossen K."/>
            <person name="Gravningen K."/>
            <person name="Depoorter E."/>
            <person name="Vandamme P."/>
            <person name="Bertelsen G."/>
        </authorList>
    </citation>
    <scope>NUCLEOTIDE SEQUENCE [LARGE SCALE GENOMIC DNA]</scope>
    <source>
        <strain evidence="2 5">51242556</strain>
    </source>
</reference>
<dbReference type="EMBL" id="CP090642">
    <property type="protein sequence ID" value="WFN22600.1"/>
    <property type="molecule type" value="Genomic_DNA"/>
</dbReference>
<evidence type="ECO:0000313" key="2">
    <source>
        <dbReference type="EMBL" id="MBO1835329.1"/>
    </source>
</evidence>
<keyword evidence="5" id="KW-1185">Reference proteome</keyword>
<dbReference type="EMBL" id="JAGEMX010000029">
    <property type="protein sequence ID" value="MBO1835329.1"/>
    <property type="molecule type" value="Genomic_DNA"/>
</dbReference>
<name>A0AAP1VBY3_9BURK</name>
<evidence type="ECO:0000313" key="4">
    <source>
        <dbReference type="Proteomes" id="UP000611459"/>
    </source>
</evidence>
<proteinExistence type="predicted"/>
<dbReference type="Pfam" id="PF06551">
    <property type="entry name" value="DUF1120"/>
    <property type="match status" value="1"/>
</dbReference>
<evidence type="ECO:0000313" key="6">
    <source>
        <dbReference type="Proteomes" id="UP001220209"/>
    </source>
</evidence>
<dbReference type="AlphaFoldDB" id="A0AAP1VBY3"/>
<protein>
    <submittedName>
        <fullName evidence="1">DUF1120 domain-containing protein</fullName>
    </submittedName>
</protein>
<dbReference type="Proteomes" id="UP000611459">
    <property type="component" value="Unassembled WGS sequence"/>
</dbReference>
<reference evidence="1" key="1">
    <citation type="submission" date="2021-01" db="EMBL/GenBank/DDBJ databases">
        <title>Outbreak of Burkholderia contaminns endophthalmitis traced to a clinical ventilation system.</title>
        <authorList>
            <person name="Lipuma J."/>
            <person name="Spilker T."/>
            <person name="Kratholm J."/>
        </authorList>
    </citation>
    <scope>NUCLEOTIDE SEQUENCE</scope>
    <source>
        <strain evidence="1">HI4954</strain>
    </source>
</reference>
<dbReference type="RefSeq" id="WP_046543622.1">
    <property type="nucleotide sequence ID" value="NZ_AP018359.1"/>
</dbReference>
<evidence type="ECO:0000313" key="3">
    <source>
        <dbReference type="EMBL" id="WFN22600.1"/>
    </source>
</evidence>
<dbReference type="Proteomes" id="UP000664048">
    <property type="component" value="Unassembled WGS sequence"/>
</dbReference>
<dbReference type="Proteomes" id="UP001220209">
    <property type="component" value="Chromosome 3"/>
</dbReference>
<evidence type="ECO:0000313" key="5">
    <source>
        <dbReference type="Proteomes" id="UP000664048"/>
    </source>
</evidence>
<reference evidence="3 6" key="3">
    <citation type="submission" date="2021-12" db="EMBL/GenBank/DDBJ databases">
        <title>Genomic and phenotypic characterization of three Burkholderia contaminans isolates recovered from different sources.</title>
        <authorList>
            <person name="Lopez De Volder A."/>
            <person name="Fan Y."/>
            <person name="Nunvar J."/>
            <person name="Herrera T."/>
            <person name="Timp W."/>
            <person name="Degrossi J."/>
        </authorList>
    </citation>
    <scope>NUCLEOTIDE SEQUENCE [LARGE SCALE GENOMIC DNA]</scope>
    <source>
        <strain evidence="3 6">LMG 23361</strain>
    </source>
</reference>
<accession>A0AAP1VBY3</accession>
<evidence type="ECO:0000313" key="1">
    <source>
        <dbReference type="EMBL" id="MBK1935645.1"/>
    </source>
</evidence>
<sequence length="229" mass="24004">MAATADGRSNAFARLDIKGEFVNLKSLLSLALVCGAIGAVASDASAADLSVKGQIQPAGACSLALSNAGVIDVGELSRQTLSKWNAYRDMSLAINCASPTKVAIKVVDNREGSTFFDAWLGLGTLGIGSYVIRGDDKKGNLDGKRPITLTSWDGGSSWNDGSGGLSNNSRHGSPLTSWGNPDHAFPRFPVAFQTLTAALQVEVYIHTPALDFQDEIALDGSATLELVYL</sequence>
<dbReference type="EMBL" id="JAENIB010000034">
    <property type="protein sequence ID" value="MBK1935645.1"/>
    <property type="molecule type" value="Genomic_DNA"/>
</dbReference>
<dbReference type="InterPro" id="IPR010546">
    <property type="entry name" value="DUF1120"/>
</dbReference>
<gene>
    <name evidence="2" type="ORF">J4M89_38700</name>
    <name evidence="1" type="ORF">JIN94_37760</name>
    <name evidence="3" type="ORF">LXE91_38675</name>
</gene>